<gene>
    <name evidence="2" type="ORF">COU31_04345</name>
</gene>
<comment type="caution">
    <text evidence="2">The sequence shown here is derived from an EMBL/GenBank/DDBJ whole genome shotgun (WGS) entry which is preliminary data.</text>
</comment>
<dbReference type="PROSITE" id="PS51257">
    <property type="entry name" value="PROKAR_LIPOPROTEIN"/>
    <property type="match status" value="1"/>
</dbReference>
<feature type="chain" id="PRO_5014779350" description="Lipoprotein" evidence="1">
    <location>
        <begin position="21"/>
        <end position="227"/>
    </location>
</feature>
<dbReference type="Proteomes" id="UP000231183">
    <property type="component" value="Unassembled WGS sequence"/>
</dbReference>
<feature type="signal peptide" evidence="1">
    <location>
        <begin position="1"/>
        <end position="20"/>
    </location>
</feature>
<keyword evidence="1" id="KW-0732">Signal</keyword>
<organism evidence="2 3">
    <name type="scientific">Candidatus Magasanikbacteria bacterium CG10_big_fil_rev_8_21_14_0_10_40_10</name>
    <dbReference type="NCBI Taxonomy" id="1974648"/>
    <lineage>
        <taxon>Bacteria</taxon>
        <taxon>Candidatus Magasanikiibacteriota</taxon>
    </lineage>
</organism>
<protein>
    <recommendedName>
        <fullName evidence="4">Lipoprotein</fullName>
    </recommendedName>
</protein>
<sequence>MNFSKKFLIICLLAGATVLSGCGNQSDGDQPKPLYYDYFIDQSDTQQAKISIPGSWGSKSSLEATAQVTVKSHGISASSLPTKLKAEYDYQTLWEMSFDYTELWDQTSIDLGQLGTCAFSQHKIQFKADLSFDIGSADENGYFNVTAKNFKTDMGKLYMVCAGSFGTQTIEVPAFSQQTSAMFERGRVTNLTTEGADIIFPKSYIYESGVYKTVDKPIVIKIKKAKE</sequence>
<dbReference type="AlphaFoldDB" id="A0A2M6W301"/>
<reference evidence="3" key="1">
    <citation type="submission" date="2017-09" db="EMBL/GenBank/DDBJ databases">
        <title>Depth-based differentiation of microbial function through sediment-hosted aquifers and enrichment of novel symbionts in the deep terrestrial subsurface.</title>
        <authorList>
            <person name="Probst A.J."/>
            <person name="Ladd B."/>
            <person name="Jarett J.K."/>
            <person name="Geller-Mcgrath D.E."/>
            <person name="Sieber C.M.K."/>
            <person name="Emerson J.B."/>
            <person name="Anantharaman K."/>
            <person name="Thomas B.C."/>
            <person name="Malmstrom R."/>
            <person name="Stieglmeier M."/>
            <person name="Klingl A."/>
            <person name="Woyke T."/>
            <person name="Ryan C.M."/>
            <person name="Banfield J.F."/>
        </authorList>
    </citation>
    <scope>NUCLEOTIDE SEQUENCE [LARGE SCALE GENOMIC DNA]</scope>
</reference>
<dbReference type="EMBL" id="PFBX01000049">
    <property type="protein sequence ID" value="PIT87162.1"/>
    <property type="molecule type" value="Genomic_DNA"/>
</dbReference>
<accession>A0A2M6W301</accession>
<evidence type="ECO:0008006" key="4">
    <source>
        <dbReference type="Google" id="ProtNLM"/>
    </source>
</evidence>
<name>A0A2M6W301_9BACT</name>
<evidence type="ECO:0000256" key="1">
    <source>
        <dbReference type="SAM" id="SignalP"/>
    </source>
</evidence>
<evidence type="ECO:0000313" key="3">
    <source>
        <dbReference type="Proteomes" id="UP000231183"/>
    </source>
</evidence>
<proteinExistence type="predicted"/>
<evidence type="ECO:0000313" key="2">
    <source>
        <dbReference type="EMBL" id="PIT87162.1"/>
    </source>
</evidence>